<dbReference type="EC" id="1.7.99.4" evidence="11"/>
<dbReference type="PROSITE" id="PS51669">
    <property type="entry name" value="4FE4S_MOW_BIS_MGD"/>
    <property type="match status" value="1"/>
</dbReference>
<dbReference type="Gene3D" id="3.30.2070.10">
    <property type="entry name" value="Formate dehydrogenase/DMSO reductase"/>
    <property type="match status" value="1"/>
</dbReference>
<protein>
    <submittedName>
        <fullName evidence="11">Nitrate reductase</fullName>
        <ecNumber evidence="11">1.7.99.4</ecNumber>
    </submittedName>
</protein>
<feature type="domain" description="4Fe-4S Mo/W bis-MGD-type" evidence="10">
    <location>
        <begin position="41"/>
        <end position="97"/>
    </location>
</feature>
<evidence type="ECO:0000313" key="11">
    <source>
        <dbReference type="EMBL" id="ABQ29572.1"/>
    </source>
</evidence>
<dbReference type="EMBL" id="CP000697">
    <property type="protein sequence ID" value="ABQ29572.1"/>
    <property type="molecule type" value="Genomic_DNA"/>
</dbReference>
<dbReference type="GO" id="GO:0043546">
    <property type="term" value="F:molybdopterin cofactor binding"/>
    <property type="evidence" value="ECO:0007669"/>
    <property type="project" value="InterPro"/>
</dbReference>
<evidence type="ECO:0000256" key="1">
    <source>
        <dbReference type="ARBA" id="ARBA00010312"/>
    </source>
</evidence>
<evidence type="ECO:0000313" key="12">
    <source>
        <dbReference type="Proteomes" id="UP000000245"/>
    </source>
</evidence>
<evidence type="ECO:0000259" key="10">
    <source>
        <dbReference type="PROSITE" id="PS51669"/>
    </source>
</evidence>
<dbReference type="STRING" id="349163.Acry_0345"/>
<keyword evidence="8" id="KW-0411">Iron-sulfur</keyword>
<sequence length="731" mass="80336">MQRRDFIRMSSAVASAALLGPTLAGCSRPAEWQRMMTEAPATETPTVCNICFWACAAKVHTRGERLWKITGNPEDAHCEGRLCTRGTGGVGAYYDPNRLVRPLVRMGKGADQRFEVASWDNALGLVAERMEKIAREHGPDRLAALVHGPGAAHFSHLVRAFGSDSIAEPAFAQCRGPRDTGFFLTFGQGFGSPEQTDMAKARCIVLIGTHIGENLHNSQVRTFTDGIRNDATIIVVDPRFSVAAGKANHWLPIRPGTDIALLLAWMNVILAERRYDAGYVARNTVGLEALCAHVAPFTPEWAYGETGIEPALIRETARLMAAAAPATVVHPGRHSTWWGDDTQRARAMAILAGLLGIWGREGGYYLPESVALPAYPVPAYPVPKTSWREIALPVFPLAGAPVTNVILDNAHGADAHYKGLIVYDTNLPMTMPGIRRTLEAAAQSLELIVAVDVQPAEVTGYADVVLPECSYLERHDPLRNSGERYPALALRAPALPPRGESKPGWWIAREIGTRLGLGRYFPWTDYTEVIDWQLRQVGSSLKELETTGIRAFPRRTPAYFAPGETPRFATPSGKIELFSATLQQAGFDPLPRYTRPEAPPADHFHLNYGRAPQHSFSRTQNNPVLYQLMPENLVWIHPTAARRFGIRNGTYVRLVNQDGVVSNKVRVRVTERTRPDSVWLVHGFGHTAPGLSLARGRGADDSALMTRVLYDPIMGGTGMRGNFVTFRKENA</sequence>
<evidence type="ECO:0000256" key="2">
    <source>
        <dbReference type="ARBA" id="ARBA00022485"/>
    </source>
</evidence>
<dbReference type="Gene3D" id="2.20.25.90">
    <property type="entry name" value="ADC-like domains"/>
    <property type="match status" value="1"/>
</dbReference>
<dbReference type="SUPFAM" id="SSF50692">
    <property type="entry name" value="ADC-like"/>
    <property type="match status" value="1"/>
</dbReference>
<dbReference type="InterPro" id="IPR050612">
    <property type="entry name" value="Prok_Mopterin_Oxidored"/>
</dbReference>
<dbReference type="PANTHER" id="PTHR43742">
    <property type="entry name" value="TRIMETHYLAMINE-N-OXIDE REDUCTASE"/>
    <property type="match status" value="1"/>
</dbReference>
<reference evidence="11 12" key="1">
    <citation type="submission" date="2007-05" db="EMBL/GenBank/DDBJ databases">
        <title>Complete sequence of chromosome of Acidiphilium cryptum JF-5.</title>
        <authorList>
            <consortium name="US DOE Joint Genome Institute"/>
            <person name="Copeland A."/>
            <person name="Lucas S."/>
            <person name="Lapidus A."/>
            <person name="Barry K."/>
            <person name="Detter J.C."/>
            <person name="Glavina del Rio T."/>
            <person name="Hammon N."/>
            <person name="Israni S."/>
            <person name="Dalin E."/>
            <person name="Tice H."/>
            <person name="Pitluck S."/>
            <person name="Sims D."/>
            <person name="Brettin T."/>
            <person name="Bruce D."/>
            <person name="Han C."/>
            <person name="Schmutz J."/>
            <person name="Larimer F."/>
            <person name="Land M."/>
            <person name="Hauser L."/>
            <person name="Kyrpides N."/>
            <person name="Kim E."/>
            <person name="Magnuson T."/>
            <person name="Richardson P."/>
        </authorList>
    </citation>
    <scope>NUCLEOTIDE SEQUENCE [LARGE SCALE GENOMIC DNA]</scope>
    <source>
        <strain evidence="11 12">JF-5</strain>
    </source>
</reference>
<dbReference type="SUPFAM" id="SSF53706">
    <property type="entry name" value="Formate dehydrogenase/DMSO reductase, domains 1-3"/>
    <property type="match status" value="1"/>
</dbReference>
<keyword evidence="12" id="KW-1185">Reference proteome</keyword>
<evidence type="ECO:0000256" key="4">
    <source>
        <dbReference type="ARBA" id="ARBA00022723"/>
    </source>
</evidence>
<dbReference type="GO" id="GO:0016491">
    <property type="term" value="F:oxidoreductase activity"/>
    <property type="evidence" value="ECO:0007669"/>
    <property type="project" value="UniProtKB-KW"/>
</dbReference>
<dbReference type="InterPro" id="IPR006657">
    <property type="entry name" value="MoPterin_dinucl-bd_dom"/>
</dbReference>
<dbReference type="Gene3D" id="2.40.40.20">
    <property type="match status" value="1"/>
</dbReference>
<proteinExistence type="inferred from homology"/>
<dbReference type="GO" id="GO:0051539">
    <property type="term" value="F:4 iron, 4 sulfur cluster binding"/>
    <property type="evidence" value="ECO:0007669"/>
    <property type="project" value="UniProtKB-KW"/>
</dbReference>
<dbReference type="Proteomes" id="UP000000245">
    <property type="component" value="Chromosome"/>
</dbReference>
<dbReference type="Gene3D" id="3.40.228.10">
    <property type="entry name" value="Dimethylsulfoxide Reductase, domain 2"/>
    <property type="match status" value="1"/>
</dbReference>
<name>A5FVE0_ACICJ</name>
<dbReference type="InterPro" id="IPR006963">
    <property type="entry name" value="Mopterin_OxRdtase_4Fe-4S_dom"/>
</dbReference>
<dbReference type="KEGG" id="acr:Acry_0345"/>
<accession>A5FVE0</accession>
<dbReference type="Pfam" id="PF01568">
    <property type="entry name" value="Molydop_binding"/>
    <property type="match status" value="1"/>
</dbReference>
<dbReference type="Pfam" id="PF04879">
    <property type="entry name" value="Molybdop_Fe4S4"/>
    <property type="match status" value="1"/>
</dbReference>
<keyword evidence="2" id="KW-0004">4Fe-4S</keyword>
<dbReference type="RefSeq" id="WP_011941465.1">
    <property type="nucleotide sequence ID" value="NC_009484.1"/>
</dbReference>
<feature type="signal peptide" evidence="9">
    <location>
        <begin position="1"/>
        <end position="24"/>
    </location>
</feature>
<dbReference type="PROSITE" id="PS51257">
    <property type="entry name" value="PROKAR_LIPOPROTEIN"/>
    <property type="match status" value="1"/>
</dbReference>
<dbReference type="InterPro" id="IPR006656">
    <property type="entry name" value="Mopterin_OxRdtase"/>
</dbReference>
<keyword evidence="6 11" id="KW-0560">Oxidoreductase</keyword>
<dbReference type="Pfam" id="PF00384">
    <property type="entry name" value="Molybdopterin"/>
    <property type="match status" value="1"/>
</dbReference>
<dbReference type="HOGENOM" id="CLU_000422_13_3_5"/>
<keyword evidence="4" id="KW-0479">Metal-binding</keyword>
<dbReference type="GO" id="GO:0046872">
    <property type="term" value="F:metal ion binding"/>
    <property type="evidence" value="ECO:0007669"/>
    <property type="project" value="UniProtKB-KW"/>
</dbReference>
<organism evidence="11 12">
    <name type="scientific">Acidiphilium cryptum (strain JF-5)</name>
    <dbReference type="NCBI Taxonomy" id="349163"/>
    <lineage>
        <taxon>Bacteria</taxon>
        <taxon>Pseudomonadati</taxon>
        <taxon>Pseudomonadota</taxon>
        <taxon>Alphaproteobacteria</taxon>
        <taxon>Acetobacterales</taxon>
        <taxon>Acidocellaceae</taxon>
        <taxon>Acidiphilium</taxon>
    </lineage>
</organism>
<evidence type="ECO:0000256" key="8">
    <source>
        <dbReference type="ARBA" id="ARBA00023014"/>
    </source>
</evidence>
<comment type="similarity">
    <text evidence="1">Belongs to the prokaryotic molybdopterin-containing oxidoreductase family.</text>
</comment>
<dbReference type="Gene3D" id="3.40.50.740">
    <property type="match status" value="1"/>
</dbReference>
<evidence type="ECO:0000256" key="7">
    <source>
        <dbReference type="ARBA" id="ARBA00023004"/>
    </source>
</evidence>
<gene>
    <name evidence="11" type="ordered locus">Acry_0345</name>
</gene>
<evidence type="ECO:0000256" key="5">
    <source>
        <dbReference type="ARBA" id="ARBA00022729"/>
    </source>
</evidence>
<feature type="chain" id="PRO_5002681790" evidence="9">
    <location>
        <begin position="25"/>
        <end position="731"/>
    </location>
</feature>
<dbReference type="PANTHER" id="PTHR43742:SF9">
    <property type="entry name" value="TETRATHIONATE REDUCTASE SUBUNIT A"/>
    <property type="match status" value="1"/>
</dbReference>
<dbReference type="InterPro" id="IPR009010">
    <property type="entry name" value="Asp_de-COase-like_dom_sf"/>
</dbReference>
<dbReference type="SMART" id="SM00926">
    <property type="entry name" value="Molybdop_Fe4S4"/>
    <property type="match status" value="1"/>
</dbReference>
<dbReference type="eggNOG" id="COG0243">
    <property type="taxonomic scope" value="Bacteria"/>
</dbReference>
<dbReference type="CDD" id="cd02778">
    <property type="entry name" value="MopB_CT_Thiosulfate-R-like"/>
    <property type="match status" value="1"/>
</dbReference>
<evidence type="ECO:0000256" key="6">
    <source>
        <dbReference type="ARBA" id="ARBA00023002"/>
    </source>
</evidence>
<keyword evidence="3" id="KW-0500">Molybdenum</keyword>
<keyword evidence="5 9" id="KW-0732">Signal</keyword>
<evidence type="ECO:0000256" key="3">
    <source>
        <dbReference type="ARBA" id="ARBA00022505"/>
    </source>
</evidence>
<dbReference type="AlphaFoldDB" id="A5FVE0"/>
<keyword evidence="7" id="KW-0408">Iron</keyword>
<evidence type="ECO:0000256" key="9">
    <source>
        <dbReference type="SAM" id="SignalP"/>
    </source>
</evidence>